<dbReference type="EMBL" id="VSSQ01045313">
    <property type="protein sequence ID" value="MPM99206.1"/>
    <property type="molecule type" value="Genomic_DNA"/>
</dbReference>
<proteinExistence type="predicted"/>
<evidence type="ECO:0000313" key="1">
    <source>
        <dbReference type="EMBL" id="MPM99206.1"/>
    </source>
</evidence>
<organism evidence="1">
    <name type="scientific">bioreactor metagenome</name>
    <dbReference type="NCBI Taxonomy" id="1076179"/>
    <lineage>
        <taxon>unclassified sequences</taxon>
        <taxon>metagenomes</taxon>
        <taxon>ecological metagenomes</taxon>
    </lineage>
</organism>
<dbReference type="AlphaFoldDB" id="A0A645EBZ5"/>
<comment type="caution">
    <text evidence="1">The sequence shown here is derived from an EMBL/GenBank/DDBJ whole genome shotgun (WGS) entry which is preliminary data.</text>
</comment>
<name>A0A645EBZ5_9ZZZZ</name>
<gene>
    <name evidence="1" type="ORF">SDC9_146397</name>
</gene>
<accession>A0A645EBZ5</accession>
<protein>
    <submittedName>
        <fullName evidence="1">Uncharacterized protein</fullName>
    </submittedName>
</protein>
<reference evidence="1" key="1">
    <citation type="submission" date="2019-08" db="EMBL/GenBank/DDBJ databases">
        <authorList>
            <person name="Kucharzyk K."/>
            <person name="Murdoch R.W."/>
            <person name="Higgins S."/>
            <person name="Loffler F."/>
        </authorList>
    </citation>
    <scope>NUCLEOTIDE SEQUENCE</scope>
</reference>
<sequence>MRDNFSVDLDALTKILQVWRGIKPSLVTRRLKNTGDHGSRGSLAFGSGNMDNGVFLLWITQQMHQVKHALKIKFGGSQSVLFG</sequence>